<evidence type="ECO:0000313" key="1">
    <source>
        <dbReference type="EMBL" id="CAG6680530.1"/>
    </source>
</evidence>
<dbReference type="EMBL" id="HBUF01252558">
    <property type="protein sequence ID" value="CAG6680530.1"/>
    <property type="molecule type" value="Transcribed_RNA"/>
</dbReference>
<name>A0A8D8T2H2_9HEMI</name>
<dbReference type="AlphaFoldDB" id="A0A8D8T2H2"/>
<accession>A0A8D8T2H2</accession>
<reference evidence="1" key="1">
    <citation type="submission" date="2021-05" db="EMBL/GenBank/DDBJ databases">
        <authorList>
            <person name="Alioto T."/>
            <person name="Alioto T."/>
            <person name="Gomez Garrido J."/>
        </authorList>
    </citation>
    <scope>NUCLEOTIDE SEQUENCE</scope>
</reference>
<sequence>MYILFENPMAARFRNRNNNILKIHNENCLDNNNTADCNCTKIQKVNSMKYLGVFFQKDLKWRTHTQYVKNKLNSIAFQMHFSKDILSIPVKVMIYKTLCESILRYAIETYGYTSEENIKPIKTTQKRIIKSTIYPFTSKRDRKEKMTEYQILSFPNLYKFIVITKHDLDYSR</sequence>
<proteinExistence type="predicted"/>
<organism evidence="1">
    <name type="scientific">Cacopsylla melanoneura</name>
    <dbReference type="NCBI Taxonomy" id="428564"/>
    <lineage>
        <taxon>Eukaryota</taxon>
        <taxon>Metazoa</taxon>
        <taxon>Ecdysozoa</taxon>
        <taxon>Arthropoda</taxon>
        <taxon>Hexapoda</taxon>
        <taxon>Insecta</taxon>
        <taxon>Pterygota</taxon>
        <taxon>Neoptera</taxon>
        <taxon>Paraneoptera</taxon>
        <taxon>Hemiptera</taxon>
        <taxon>Sternorrhyncha</taxon>
        <taxon>Psylloidea</taxon>
        <taxon>Psyllidae</taxon>
        <taxon>Psyllinae</taxon>
        <taxon>Cacopsylla</taxon>
    </lineage>
</organism>
<protein>
    <submittedName>
        <fullName evidence="1">Uncharacterized protein</fullName>
    </submittedName>
</protein>